<feature type="domain" description="Retrovirus-related Pol polyprotein from transposon TNT 1-94-like beta-barrel" evidence="1">
    <location>
        <begin position="185"/>
        <end position="265"/>
    </location>
</feature>
<evidence type="ECO:0000313" key="2">
    <source>
        <dbReference type="EMBL" id="CCA17572.1"/>
    </source>
</evidence>
<dbReference type="InterPro" id="IPR054722">
    <property type="entry name" value="PolX-like_BBD"/>
</dbReference>
<protein>
    <submittedName>
        <fullName evidence="2">Putative polyprotein</fullName>
    </submittedName>
</protein>
<organism evidence="2">
    <name type="scientific">Albugo laibachii Nc14</name>
    <dbReference type="NCBI Taxonomy" id="890382"/>
    <lineage>
        <taxon>Eukaryota</taxon>
        <taxon>Sar</taxon>
        <taxon>Stramenopiles</taxon>
        <taxon>Oomycota</taxon>
        <taxon>Peronosporomycetes</taxon>
        <taxon>Albuginales</taxon>
        <taxon>Albuginaceae</taxon>
        <taxon>Albugo</taxon>
    </lineage>
</organism>
<gene>
    <name evidence="2" type="primary">AlNc14C37G3236</name>
    <name evidence="2" type="ORF">ALNC14_037150</name>
</gene>
<name>F0W8W1_9STRA</name>
<reference evidence="2" key="2">
    <citation type="submission" date="2011-02" db="EMBL/GenBank/DDBJ databases">
        <authorList>
            <person name="MacLean D."/>
        </authorList>
    </citation>
    <scope>NUCLEOTIDE SEQUENCE</scope>
</reference>
<dbReference type="HOGENOM" id="CLU_001650_11_3_1"/>
<evidence type="ECO:0000259" key="1">
    <source>
        <dbReference type="Pfam" id="PF22936"/>
    </source>
</evidence>
<dbReference type="PANTHER" id="PTHR47592">
    <property type="entry name" value="PBF68 PROTEIN"/>
    <property type="match status" value="1"/>
</dbReference>
<dbReference type="AlphaFoldDB" id="F0W8W1"/>
<dbReference type="Pfam" id="PF22936">
    <property type="entry name" value="Pol_BBD"/>
    <property type="match status" value="1"/>
</dbReference>
<sequence>MESERPEGIFNPINDAQHSISINDSKHDINEASLGYAKGFLCTEKFTQSDAFATMSAIGDVIAKQEMLVVLLGSLSEDYEPIPRIIFNFPGIDLMSAREMPRREWDNVQEKEIKEVALMATREKYQKTKSNKPRATRNVFNGNCFHCGKRRHKKDECFQLSKENERSNRNDHAFMAITAQNKNDWLLDSGASCHMSYDKAEFTSMRDLERPVKISIANGTTVEAMRTGSIAVSLSNGKNVTIHDVLYVPYLDRRLLSIPAFVSRGLTVSFGNNWCEISSGYKMIIRIKRSWKMYILKAETRKPTEYVASLNESNGD</sequence>
<accession>F0W8W1</accession>
<proteinExistence type="predicted"/>
<dbReference type="PANTHER" id="PTHR47592:SF27">
    <property type="entry name" value="OS08G0421700 PROTEIN"/>
    <property type="match status" value="1"/>
</dbReference>
<dbReference type="EMBL" id="FR824082">
    <property type="protein sequence ID" value="CCA17572.1"/>
    <property type="molecule type" value="Genomic_DNA"/>
</dbReference>
<reference evidence="2" key="1">
    <citation type="journal article" date="2011" name="PLoS Biol.">
        <title>Gene gain and loss during evolution of obligate parasitism in the white rust pathogen of Arabidopsis thaliana.</title>
        <authorList>
            <person name="Kemen E."/>
            <person name="Gardiner A."/>
            <person name="Schultz-Larsen T."/>
            <person name="Kemen A.C."/>
            <person name="Balmuth A.L."/>
            <person name="Robert-Seilaniantz A."/>
            <person name="Bailey K."/>
            <person name="Holub E."/>
            <person name="Studholme D.J."/>
            <person name="Maclean D."/>
            <person name="Jones J.D."/>
        </authorList>
    </citation>
    <scope>NUCLEOTIDE SEQUENCE</scope>
</reference>